<dbReference type="InterPro" id="IPR000089">
    <property type="entry name" value="Biotin_lipoyl"/>
</dbReference>
<gene>
    <name evidence="11" type="ORF">DIU77_009235</name>
</gene>
<dbReference type="Gene3D" id="3.30.470.20">
    <property type="entry name" value="ATP-grasp fold, B domain"/>
    <property type="match status" value="1"/>
</dbReference>
<dbReference type="InterPro" id="IPR011054">
    <property type="entry name" value="Rudment_hybrid_motif"/>
</dbReference>
<dbReference type="Pfam" id="PF00364">
    <property type="entry name" value="Biotin_lipoyl"/>
    <property type="match status" value="1"/>
</dbReference>
<dbReference type="AlphaFoldDB" id="A0ABD6FGF3"/>
<dbReference type="PROSITE" id="PS00866">
    <property type="entry name" value="CPSASE_1"/>
    <property type="match status" value="1"/>
</dbReference>
<feature type="domain" description="Biotin carboxylation" evidence="10">
    <location>
        <begin position="1"/>
        <end position="447"/>
    </location>
</feature>
<dbReference type="Proteomes" id="UP000249324">
    <property type="component" value="Unassembled WGS sequence"/>
</dbReference>
<reference evidence="11 12" key="1">
    <citation type="journal article" date="2021" name="BMC Genomics">
        <title>Genome-resolved metagenome and metatranscriptome analyses of thermophilic composting reveal key bacterial players and their metabolic interactions.</title>
        <authorList>
            <person name="Braga L.P.P."/>
            <person name="Pereira R.V."/>
            <person name="Martins L.F."/>
            <person name="Moura L.M.S."/>
            <person name="Sanchez F.B."/>
            <person name="Patane J.S.L."/>
            <person name="da Silva A.M."/>
            <person name="Setubal J.C."/>
        </authorList>
    </citation>
    <scope>NUCLEOTIDE SEQUENCE [LARGE SCALE GENOMIC DNA]</scope>
    <source>
        <strain evidence="11">ZC4RG45</strain>
    </source>
</reference>
<keyword evidence="3 11" id="KW-0436">Ligase</keyword>
<dbReference type="SUPFAM" id="SSF56059">
    <property type="entry name" value="Glutathione synthetase ATP-binding domain-like"/>
    <property type="match status" value="1"/>
</dbReference>
<evidence type="ECO:0000256" key="5">
    <source>
        <dbReference type="ARBA" id="ARBA00022840"/>
    </source>
</evidence>
<dbReference type="EMBL" id="QGUI02000096">
    <property type="protein sequence ID" value="MFO7192411.1"/>
    <property type="molecule type" value="Genomic_DNA"/>
</dbReference>
<dbReference type="Pfam" id="PF02785">
    <property type="entry name" value="Biotin_carb_C"/>
    <property type="match status" value="1"/>
</dbReference>
<dbReference type="Pfam" id="PF02786">
    <property type="entry name" value="CPSase_L_D2"/>
    <property type="match status" value="1"/>
</dbReference>
<comment type="cofactor">
    <cofactor evidence="1">
        <name>biotin</name>
        <dbReference type="ChEBI" id="CHEBI:57586"/>
    </cofactor>
</comment>
<dbReference type="FunFam" id="3.30.1490.20:FF:000003">
    <property type="entry name" value="acetyl-CoA carboxylase isoform X1"/>
    <property type="match status" value="1"/>
</dbReference>
<evidence type="ECO:0000256" key="7">
    <source>
        <dbReference type="PROSITE-ProRule" id="PRU00409"/>
    </source>
</evidence>
<proteinExistence type="predicted"/>
<dbReference type="InterPro" id="IPR005479">
    <property type="entry name" value="CPAse_ATP-bd"/>
</dbReference>
<dbReference type="SUPFAM" id="SSF51246">
    <property type="entry name" value="Rudiment single hybrid motif"/>
    <property type="match status" value="1"/>
</dbReference>
<dbReference type="PANTHER" id="PTHR18866">
    <property type="entry name" value="CARBOXYLASE:PYRUVATE/ACETYL-COA/PROPIONYL-COA CARBOXYLASE"/>
    <property type="match status" value="1"/>
</dbReference>
<dbReference type="InterPro" id="IPR005482">
    <property type="entry name" value="Biotin_COase_C"/>
</dbReference>
<dbReference type="PROSITE" id="PS00867">
    <property type="entry name" value="CPSASE_2"/>
    <property type="match status" value="1"/>
</dbReference>
<dbReference type="PROSITE" id="PS50968">
    <property type="entry name" value="BIOTINYL_LIPOYL"/>
    <property type="match status" value="1"/>
</dbReference>
<feature type="domain" description="Lipoyl-binding" evidence="8">
    <location>
        <begin position="518"/>
        <end position="592"/>
    </location>
</feature>
<dbReference type="PROSITE" id="PS00188">
    <property type="entry name" value="BIOTIN"/>
    <property type="match status" value="1"/>
</dbReference>
<dbReference type="Pfam" id="PF00289">
    <property type="entry name" value="Biotin_carb_N"/>
    <property type="match status" value="1"/>
</dbReference>
<name>A0ABD6FGF3_9PSEU</name>
<organism evidence="11 12">
    <name type="scientific">Thermocrispum agreste</name>
    <dbReference type="NCBI Taxonomy" id="37925"/>
    <lineage>
        <taxon>Bacteria</taxon>
        <taxon>Bacillati</taxon>
        <taxon>Actinomycetota</taxon>
        <taxon>Actinomycetes</taxon>
        <taxon>Pseudonocardiales</taxon>
        <taxon>Pseudonocardiaceae</taxon>
        <taxon>Thermocrispum</taxon>
    </lineage>
</organism>
<dbReference type="PANTHER" id="PTHR18866:SF33">
    <property type="entry name" value="METHYLCROTONOYL-COA CARBOXYLASE SUBUNIT ALPHA, MITOCHONDRIAL-RELATED"/>
    <property type="match status" value="1"/>
</dbReference>
<protein>
    <recommendedName>
        <fullName evidence="2">biotin carboxylase</fullName>
        <ecNumber evidence="2">6.3.4.14</ecNumber>
    </recommendedName>
</protein>
<evidence type="ECO:0000256" key="1">
    <source>
        <dbReference type="ARBA" id="ARBA00001953"/>
    </source>
</evidence>
<dbReference type="FunFam" id="3.40.50.20:FF:000010">
    <property type="entry name" value="Propionyl-CoA carboxylase subunit alpha"/>
    <property type="match status" value="1"/>
</dbReference>
<evidence type="ECO:0000259" key="9">
    <source>
        <dbReference type="PROSITE" id="PS50975"/>
    </source>
</evidence>
<evidence type="ECO:0000259" key="8">
    <source>
        <dbReference type="PROSITE" id="PS50968"/>
    </source>
</evidence>
<dbReference type="GO" id="GO:0004075">
    <property type="term" value="F:biotin carboxylase activity"/>
    <property type="evidence" value="ECO:0007669"/>
    <property type="project" value="UniProtKB-EC"/>
</dbReference>
<evidence type="ECO:0000313" key="12">
    <source>
        <dbReference type="Proteomes" id="UP000249324"/>
    </source>
</evidence>
<dbReference type="InterPro" id="IPR011053">
    <property type="entry name" value="Single_hybrid_motif"/>
</dbReference>
<dbReference type="CDD" id="cd06850">
    <property type="entry name" value="biotinyl_domain"/>
    <property type="match status" value="1"/>
</dbReference>
<dbReference type="SMART" id="SM00878">
    <property type="entry name" value="Biotin_carb_C"/>
    <property type="match status" value="1"/>
</dbReference>
<dbReference type="InterPro" id="IPR005481">
    <property type="entry name" value="BC-like_N"/>
</dbReference>
<evidence type="ECO:0000256" key="3">
    <source>
        <dbReference type="ARBA" id="ARBA00022598"/>
    </source>
</evidence>
<dbReference type="NCBIfam" id="NF006367">
    <property type="entry name" value="PRK08591.1"/>
    <property type="match status" value="1"/>
</dbReference>
<dbReference type="PROSITE" id="PS50979">
    <property type="entry name" value="BC"/>
    <property type="match status" value="1"/>
</dbReference>
<dbReference type="GO" id="GO:0005524">
    <property type="term" value="F:ATP binding"/>
    <property type="evidence" value="ECO:0007669"/>
    <property type="project" value="UniProtKB-UniRule"/>
</dbReference>
<dbReference type="InterPro" id="IPR011761">
    <property type="entry name" value="ATP-grasp"/>
</dbReference>
<dbReference type="PROSITE" id="PS50975">
    <property type="entry name" value="ATP_GRASP"/>
    <property type="match status" value="1"/>
</dbReference>
<evidence type="ECO:0000256" key="4">
    <source>
        <dbReference type="ARBA" id="ARBA00022741"/>
    </source>
</evidence>
<dbReference type="EC" id="6.3.4.14" evidence="2"/>
<dbReference type="SUPFAM" id="SSF51230">
    <property type="entry name" value="Single hybrid motif"/>
    <property type="match status" value="1"/>
</dbReference>
<dbReference type="InterPro" id="IPR050856">
    <property type="entry name" value="Biotin_carboxylase_complex"/>
</dbReference>
<evidence type="ECO:0000256" key="2">
    <source>
        <dbReference type="ARBA" id="ARBA00013263"/>
    </source>
</evidence>
<evidence type="ECO:0000256" key="6">
    <source>
        <dbReference type="ARBA" id="ARBA00023267"/>
    </source>
</evidence>
<evidence type="ECO:0000259" key="10">
    <source>
        <dbReference type="PROSITE" id="PS50979"/>
    </source>
</evidence>
<dbReference type="InterPro" id="IPR001882">
    <property type="entry name" value="Biotin_BS"/>
</dbReference>
<evidence type="ECO:0000313" key="11">
    <source>
        <dbReference type="EMBL" id="MFO7192411.1"/>
    </source>
</evidence>
<comment type="caution">
    <text evidence="11">The sequence shown here is derived from an EMBL/GenBank/DDBJ whole genome shotgun (WGS) entry which is preliminary data.</text>
</comment>
<dbReference type="SUPFAM" id="SSF52440">
    <property type="entry name" value="PreATP-grasp domain"/>
    <property type="match status" value="1"/>
</dbReference>
<dbReference type="Gene3D" id="2.40.50.100">
    <property type="match status" value="1"/>
</dbReference>
<keyword evidence="6" id="KW-0092">Biotin</keyword>
<sequence>MFDAVLVANRGEIAVRVIRACRELGVRTVAVHSEIDRDALHVRLADDAASLPGATSADGYLDGAAILDVARKFAVDAIHPGYGFLAENAEFAQAVTDAGFVFVGPPADVIATMGDKVSARQAARNAGVPVVPGTDQPLTDVAEAEEFGRRYGYPIAVKAAFGGGGRGLKVVRDAAQLRDAVEAAQREAKAAFGRAECYLERYLERPRHVEVQVLADGYGTVVHLGDRDCSLQRRHQKLVEEAPAPDLPLDVREALRRAAVDLAKHVGYVNAGTCEFLVSDDGKSFYFLEMNTRLQVEHPVTELVTGVDLVQDQLRIAAGEPLGFSQSEVRLTGHAIEVRINAEDPARGFVPTPGTIEELVIPQGPWVRFDTGVTSGATVPPCYDSMIGKLVVWHRDRESARRRLRSALDELTVRGIPTTAAFHKFAIDHPDFAAMRHRTVTVESEWDLSALAAPQEDPAEGESLQIMTGTATEAQTVRDVQLTIGGRPLYVTVYGRTYTDDRTAAVPPRRRGGAARDGDVIHDGPELLAPMQGTLVKFLVADGTEVQAGDEVCIVEAMKMENVLRAHRAGTVRIEREPGDVVEQGAAVARIEQ</sequence>
<keyword evidence="5 7" id="KW-0067">ATP-binding</keyword>
<accession>A0ABD6FGF3</accession>
<feature type="domain" description="ATP-grasp" evidence="9">
    <location>
        <begin position="120"/>
        <end position="318"/>
    </location>
</feature>
<dbReference type="InterPro" id="IPR011764">
    <property type="entry name" value="Biotin_carboxylation_dom"/>
</dbReference>
<keyword evidence="4 7" id="KW-0547">Nucleotide-binding</keyword>
<dbReference type="InterPro" id="IPR016185">
    <property type="entry name" value="PreATP-grasp_dom_sf"/>
</dbReference>